<dbReference type="InterPro" id="IPR043424">
    <property type="entry name" value="BLT-like"/>
</dbReference>
<dbReference type="Proteomes" id="UP000594263">
    <property type="component" value="Unplaced"/>
</dbReference>
<dbReference type="AlphaFoldDB" id="A0A7N0V6T2"/>
<dbReference type="OMA" id="NSERMGG"/>
<dbReference type="PANTHER" id="PTHR31071">
    <property type="entry name" value="GB|AAF24581.1"/>
    <property type="match status" value="1"/>
</dbReference>
<feature type="compositionally biased region" description="Basic and acidic residues" evidence="2">
    <location>
        <begin position="96"/>
        <end position="107"/>
    </location>
</feature>
<organism evidence="3 4">
    <name type="scientific">Kalanchoe fedtschenkoi</name>
    <name type="common">Lavender scallops</name>
    <name type="synonym">South American air plant</name>
    <dbReference type="NCBI Taxonomy" id="63787"/>
    <lineage>
        <taxon>Eukaryota</taxon>
        <taxon>Viridiplantae</taxon>
        <taxon>Streptophyta</taxon>
        <taxon>Embryophyta</taxon>
        <taxon>Tracheophyta</taxon>
        <taxon>Spermatophyta</taxon>
        <taxon>Magnoliopsida</taxon>
        <taxon>eudicotyledons</taxon>
        <taxon>Gunneridae</taxon>
        <taxon>Pentapetalae</taxon>
        <taxon>Saxifragales</taxon>
        <taxon>Crassulaceae</taxon>
        <taxon>Kalanchoe</taxon>
    </lineage>
</organism>
<protein>
    <submittedName>
        <fullName evidence="3">Uncharacterized protein</fullName>
    </submittedName>
</protein>
<evidence type="ECO:0000256" key="2">
    <source>
        <dbReference type="SAM" id="MobiDB-lite"/>
    </source>
</evidence>
<evidence type="ECO:0000313" key="4">
    <source>
        <dbReference type="Proteomes" id="UP000594263"/>
    </source>
</evidence>
<feature type="region of interest" description="Disordered" evidence="2">
    <location>
        <begin position="90"/>
        <end position="172"/>
    </location>
</feature>
<keyword evidence="4" id="KW-1185">Reference proteome</keyword>
<accession>A0A7N0V6T2</accession>
<feature type="compositionally biased region" description="Basic and acidic residues" evidence="2">
    <location>
        <begin position="599"/>
        <end position="614"/>
    </location>
</feature>
<name>A0A7N0V6T2_KALFE</name>
<feature type="coiled-coil region" evidence="1">
    <location>
        <begin position="285"/>
        <end position="390"/>
    </location>
</feature>
<proteinExistence type="predicted"/>
<evidence type="ECO:0000313" key="3">
    <source>
        <dbReference type="EnsemblPlants" id="Kaladp0100s0097.1.v1.1"/>
    </source>
</evidence>
<evidence type="ECO:0000256" key="1">
    <source>
        <dbReference type="SAM" id="Coils"/>
    </source>
</evidence>
<dbReference type="Gramene" id="Kaladp0100s0097.1.v1.1">
    <property type="protein sequence ID" value="Kaladp0100s0097.1.v1.1"/>
    <property type="gene ID" value="Kaladp0100s0097.v1.1"/>
</dbReference>
<keyword evidence="1" id="KW-0175">Coiled coil</keyword>
<sequence length="614" mass="69949">MHRHDPGRSVQSFIAASRKTRKRGCSSDSSCSSSVVHGYKFKKAVVARTPFWKHSPRYAPAEEAEAWTGRVSRPVSARKLAATLWGMNELPSPSEMARRGGSKEKRGLSPFFPPHLSDPSHSPNSERMGGSRPGSGRRRTPAVTNRIKPNAAVETETRSRRETPRRSNLGVRDRLKDVSNAIMTSKELLKIIDHVWGPEEQPSSSLSLVSALHQELERARLQVDRLIQEPRCSDQTDASVLIKQFAEEKAAWKVRERGLVEAAVQSVAGELEGERRLRRRFENLNKKLGAELANLKGLLEKAKEELESEKRTRHILEQVCDELAGNIGEDKAQLEQLKIESEKALEEVEKEREMLRLADLLREERVQMKLSEAKHQFEEKNAAVVKLKRELETLLKPRKTKGKEGSSSQSQIDCGNSAEIAEFLDGIRFGSGDYKLDENNGKMEDYADSEFHSENRSYKTNNGTVHEGNRLPVEEDNFRRRSVSGRRPSRSSSLPINMLQNVKSLHQTGTFQDFEHELEREQPSGYQRRHQAYDFGDAMHRYKYPNVGRDLMHSDYPNESPVRFVSPVRQWGQVRPPRDPHHAVSEMHSHVYCTGSRSRLSDARSETKSRRSKR</sequence>
<dbReference type="EnsemblPlants" id="Kaladp0100s0097.1.v1.1">
    <property type="protein sequence ID" value="Kaladp0100s0097.1.v1.1"/>
    <property type="gene ID" value="Kaladp0100s0097.v1.1"/>
</dbReference>
<feature type="region of interest" description="Disordered" evidence="2">
    <location>
        <begin position="591"/>
        <end position="614"/>
    </location>
</feature>
<feature type="compositionally biased region" description="Basic and acidic residues" evidence="2">
    <location>
        <begin position="155"/>
        <end position="172"/>
    </location>
</feature>
<dbReference type="PANTHER" id="PTHR31071:SF7">
    <property type="entry name" value="OS04G0382800 PROTEIN"/>
    <property type="match status" value="1"/>
</dbReference>
<reference evidence="3" key="1">
    <citation type="submission" date="2021-01" db="UniProtKB">
        <authorList>
            <consortium name="EnsemblPlants"/>
        </authorList>
    </citation>
    <scope>IDENTIFICATION</scope>
</reference>